<keyword evidence="1" id="KW-1133">Transmembrane helix</keyword>
<evidence type="ECO:0000256" key="1">
    <source>
        <dbReference type="SAM" id="Phobius"/>
    </source>
</evidence>
<dbReference type="Proteomes" id="UP000634608">
    <property type="component" value="Unassembled WGS sequence"/>
</dbReference>
<keyword evidence="1" id="KW-0812">Transmembrane</keyword>
<gene>
    <name evidence="2" type="ORF">IAG11_08710</name>
</gene>
<dbReference type="RefSeq" id="WP_001221425.1">
    <property type="nucleotide sequence ID" value="NZ_CAJHFR010000003.1"/>
</dbReference>
<evidence type="ECO:0000313" key="3">
    <source>
        <dbReference type="Proteomes" id="UP000634608"/>
    </source>
</evidence>
<dbReference type="EMBL" id="JACSVK010000017">
    <property type="protein sequence ID" value="MBD0219973.1"/>
    <property type="molecule type" value="Genomic_DNA"/>
</dbReference>
<evidence type="ECO:0000313" key="2">
    <source>
        <dbReference type="EMBL" id="MBD0219973.1"/>
    </source>
</evidence>
<dbReference type="AlphaFoldDB" id="A0A8I0F787"/>
<keyword evidence="1" id="KW-0472">Membrane</keyword>
<organism evidence="2 3">
    <name type="scientific">Acinetobacter baumannii</name>
    <dbReference type="NCBI Taxonomy" id="470"/>
    <lineage>
        <taxon>Bacteria</taxon>
        <taxon>Pseudomonadati</taxon>
        <taxon>Pseudomonadota</taxon>
        <taxon>Gammaproteobacteria</taxon>
        <taxon>Moraxellales</taxon>
        <taxon>Moraxellaceae</taxon>
        <taxon>Acinetobacter</taxon>
        <taxon>Acinetobacter calcoaceticus/baumannii complex</taxon>
    </lineage>
</organism>
<feature type="transmembrane region" description="Helical" evidence="1">
    <location>
        <begin position="21"/>
        <end position="43"/>
    </location>
</feature>
<feature type="transmembrane region" description="Helical" evidence="1">
    <location>
        <begin position="55"/>
        <end position="77"/>
    </location>
</feature>
<reference evidence="2" key="1">
    <citation type="submission" date="2020-08" db="EMBL/GenBank/DDBJ databases">
        <title>Diversity of carbapenem-resistant Acinetobacter baumannii and bacteriophage-mediated spread of the Oxa23 carbapenemase.</title>
        <authorList>
            <person name="Abouelfetouh A."/>
            <person name="Mattock J."/>
            <person name="Turner D."/>
            <person name="Li E."/>
            <person name="Evans B.A."/>
        </authorList>
    </citation>
    <scope>NUCLEOTIDE SEQUENCE</scope>
    <source>
        <strain evidence="2">A86</strain>
    </source>
</reference>
<accession>A0A8I0F787</accession>
<sequence length="210" mass="24639">MRILKTALFRNMKFKIEIFQILSAAILITVLFMAFTWICIHYQKPEESFKEAISLTVSFMGVIATVVAALIAVLMFNDWKIVAKFERNKEIINEFWLQYIKVKSELVLFGTKITQANEIGTVQKYEVLDSMSDSFVKLYYLQQKLESFFDISETNKNFTELEKIIKSYTQLLAPSNEINSEWQNKENLLINRLNLLQPKLYKELKQLNPI</sequence>
<name>A0A8I0F787_ACIBA</name>
<protein>
    <submittedName>
        <fullName evidence="2">Uncharacterized protein</fullName>
    </submittedName>
</protein>
<comment type="caution">
    <text evidence="2">The sequence shown here is derived from an EMBL/GenBank/DDBJ whole genome shotgun (WGS) entry which is preliminary data.</text>
</comment>
<proteinExistence type="predicted"/>